<feature type="region of interest" description="Disordered" evidence="1">
    <location>
        <begin position="60"/>
        <end position="103"/>
    </location>
</feature>
<dbReference type="AlphaFoldDB" id="A0A3B1DVQ6"/>
<keyword evidence="2" id="KW-0472">Membrane</keyword>
<organism evidence="3">
    <name type="scientific">hydrothermal vent metagenome</name>
    <dbReference type="NCBI Taxonomy" id="652676"/>
    <lineage>
        <taxon>unclassified sequences</taxon>
        <taxon>metagenomes</taxon>
        <taxon>ecological metagenomes</taxon>
    </lineage>
</organism>
<keyword evidence="2" id="KW-0812">Transmembrane</keyword>
<feature type="transmembrane region" description="Helical" evidence="2">
    <location>
        <begin position="28"/>
        <end position="47"/>
    </location>
</feature>
<evidence type="ECO:0000256" key="2">
    <source>
        <dbReference type="SAM" id="Phobius"/>
    </source>
</evidence>
<name>A0A3B1DVQ6_9ZZZZ</name>
<sequence>MIGFALNTLAATAPIAAGIPERMALAQRLMILLAVAVVVLFLGWIIARWLRLRHIRLTAETPPGTNLSDAWSESAGRIEADPDDDATDPGGSPDTDPDPRWQV</sequence>
<keyword evidence="2" id="KW-1133">Transmembrane helix</keyword>
<protein>
    <submittedName>
        <fullName evidence="3">Uncharacterized protein</fullName>
    </submittedName>
</protein>
<evidence type="ECO:0000313" key="3">
    <source>
        <dbReference type="EMBL" id="VAX40198.1"/>
    </source>
</evidence>
<dbReference type="EMBL" id="UOGK01000352">
    <property type="protein sequence ID" value="VAX40198.1"/>
    <property type="molecule type" value="Genomic_DNA"/>
</dbReference>
<gene>
    <name evidence="3" type="ORF">MNBD_PLANCTO03-1897</name>
</gene>
<proteinExistence type="predicted"/>
<reference evidence="3" key="1">
    <citation type="submission" date="2018-06" db="EMBL/GenBank/DDBJ databases">
        <authorList>
            <person name="Zhirakovskaya E."/>
        </authorList>
    </citation>
    <scope>NUCLEOTIDE SEQUENCE</scope>
</reference>
<accession>A0A3B1DVQ6</accession>
<evidence type="ECO:0000256" key="1">
    <source>
        <dbReference type="SAM" id="MobiDB-lite"/>
    </source>
</evidence>